<evidence type="ECO:0000256" key="2">
    <source>
        <dbReference type="SAM" id="Phobius"/>
    </source>
</evidence>
<gene>
    <name evidence="3" type="ORF">DFP81_102392</name>
</gene>
<organism evidence="3 4">
    <name type="scientific">Marinomonas pollencensis</name>
    <dbReference type="NCBI Taxonomy" id="491954"/>
    <lineage>
        <taxon>Bacteria</taxon>
        <taxon>Pseudomonadati</taxon>
        <taxon>Pseudomonadota</taxon>
        <taxon>Gammaproteobacteria</taxon>
        <taxon>Oceanospirillales</taxon>
        <taxon>Oceanospirillaceae</taxon>
        <taxon>Marinomonas</taxon>
    </lineage>
</organism>
<keyword evidence="4" id="KW-1185">Reference proteome</keyword>
<evidence type="ECO:0000313" key="4">
    <source>
        <dbReference type="Proteomes" id="UP000256542"/>
    </source>
</evidence>
<keyword evidence="2" id="KW-0472">Membrane</keyword>
<comment type="caution">
    <text evidence="3">The sequence shown here is derived from an EMBL/GenBank/DDBJ whole genome shotgun (WGS) entry which is preliminary data.</text>
</comment>
<keyword evidence="2" id="KW-0812">Transmembrane</keyword>
<protein>
    <submittedName>
        <fullName evidence="3">Putative membrane protein</fullName>
    </submittedName>
</protein>
<dbReference type="EMBL" id="QUNG01000002">
    <property type="protein sequence ID" value="REG85853.1"/>
    <property type="molecule type" value="Genomic_DNA"/>
</dbReference>
<proteinExistence type="predicted"/>
<feature type="transmembrane region" description="Helical" evidence="2">
    <location>
        <begin position="147"/>
        <end position="166"/>
    </location>
</feature>
<dbReference type="AlphaFoldDB" id="A0A3E0DTQ7"/>
<name>A0A3E0DTQ7_9GAMM</name>
<evidence type="ECO:0000256" key="1">
    <source>
        <dbReference type="SAM" id="MobiDB-lite"/>
    </source>
</evidence>
<feature type="region of interest" description="Disordered" evidence="1">
    <location>
        <begin position="1"/>
        <end position="26"/>
    </location>
</feature>
<reference evidence="3 4" key="1">
    <citation type="submission" date="2018-08" db="EMBL/GenBank/DDBJ databases">
        <title>Genomic Encyclopedia of Type Strains, Phase III (KMG-III): the genomes of soil and plant-associated and newly described type strains.</title>
        <authorList>
            <person name="Whitman W."/>
        </authorList>
    </citation>
    <scope>NUCLEOTIDE SEQUENCE [LARGE SCALE GENOMIC DNA]</scope>
    <source>
        <strain evidence="3 4">CECT 7375</strain>
    </source>
</reference>
<dbReference type="RefSeq" id="WP_115896624.1">
    <property type="nucleotide sequence ID" value="NZ_QUNG01000002.1"/>
</dbReference>
<feature type="transmembrane region" description="Helical" evidence="2">
    <location>
        <begin position="119"/>
        <end position="141"/>
    </location>
</feature>
<evidence type="ECO:0000313" key="3">
    <source>
        <dbReference type="EMBL" id="REG85853.1"/>
    </source>
</evidence>
<sequence length="180" mass="20276">MSDKVNSDIEEEDIESFTSSPSELLEEIEEEDPVIKELLKDDPALEGALLNNPKKLKALIKLTRTEIRASNFPPADEMIKIESVYPGFIESYVKSNKQEQSNRMILAKKSMNFTLTERIIGQVFAFIIVMTCILGGLYATFNEHETFGATLIGINLVGIATTFIVGRWQNKKRNAENSEE</sequence>
<dbReference type="Proteomes" id="UP000256542">
    <property type="component" value="Unassembled WGS sequence"/>
</dbReference>
<accession>A0A3E0DTQ7</accession>
<keyword evidence="2" id="KW-1133">Transmembrane helix</keyword>